<dbReference type="EMBL" id="NKHF01000068">
    <property type="protein sequence ID" value="PCK30956.1"/>
    <property type="molecule type" value="Genomic_DNA"/>
</dbReference>
<dbReference type="OrthoDB" id="547680at2"/>
<accession>A0A2A5JNE3</accession>
<dbReference type="SUPFAM" id="SSF53850">
    <property type="entry name" value="Periplasmic binding protein-like II"/>
    <property type="match status" value="1"/>
</dbReference>
<comment type="caution">
    <text evidence="1">The sequence shown here is derived from an EMBL/GenBank/DDBJ whole genome shotgun (WGS) entry which is preliminary data.</text>
</comment>
<evidence type="ECO:0000313" key="1">
    <source>
        <dbReference type="EMBL" id="PCK30956.1"/>
    </source>
</evidence>
<evidence type="ECO:0000313" key="2">
    <source>
        <dbReference type="Proteomes" id="UP000228621"/>
    </source>
</evidence>
<reference evidence="2" key="1">
    <citation type="journal article" date="2019" name="Genome Announc.">
        <title>Draft Genome Sequence of Pseudoalteromonas piscicida Strain 36Y ROTHPW, an Hypersaline Seawater Isolate from the South Coast of Sonora, Mexico.</title>
        <authorList>
            <person name="Sanchez-Diaz R."/>
            <person name="Molina-Garza Z.J."/>
            <person name="Cruz-Suarez L.E."/>
            <person name="Selvin J."/>
            <person name="Kiran G.S."/>
            <person name="Ibarra-Gamez J.C."/>
            <person name="Gomez-Gil B."/>
            <person name="Galaviz-Silva L."/>
        </authorList>
    </citation>
    <scope>NUCLEOTIDE SEQUENCE [LARGE SCALE GENOMIC DNA]</scope>
    <source>
        <strain evidence="2">36Y_RITHPW</strain>
    </source>
</reference>
<dbReference type="RefSeq" id="WP_099642893.1">
    <property type="nucleotide sequence ID" value="NZ_NKHF01000068.1"/>
</dbReference>
<dbReference type="AlphaFoldDB" id="A0A2A5JNE3"/>
<sequence>MRLLWLVLSCILFSAKAQETSEIRISAGADPYIIELLTLALSYHSEPSRLVSVRSIPTQDRALRLLGEPGGLDISWLVTNSQREQVARAIRIPLVKGILGYRIPLVHQDNRDLLKPVRYIGDLRGITFGLRHDWPDREIFEQNGLTVTAFTQEASGYEMLTKKRFDILPSDLISIETVVNEPQLVADQNVVFYYPSAVYFFVAKANQQLHSKLRRGLKSALQDGRFEALFLQYFSTRLEKLDLKNKTVIELDNQNLPPSAPLEVPFYWYKQGK</sequence>
<organism evidence="1 2">
    <name type="scientific">Pseudoalteromonas piscicida</name>
    <dbReference type="NCBI Taxonomy" id="43662"/>
    <lineage>
        <taxon>Bacteria</taxon>
        <taxon>Pseudomonadati</taxon>
        <taxon>Pseudomonadota</taxon>
        <taxon>Gammaproteobacteria</taxon>
        <taxon>Alteromonadales</taxon>
        <taxon>Pseudoalteromonadaceae</taxon>
        <taxon>Pseudoalteromonas</taxon>
    </lineage>
</organism>
<dbReference type="Gene3D" id="3.40.190.10">
    <property type="entry name" value="Periplasmic binding protein-like II"/>
    <property type="match status" value="1"/>
</dbReference>
<keyword evidence="2" id="KW-1185">Reference proteome</keyword>
<proteinExistence type="predicted"/>
<name>A0A2A5JNE3_PSEO7</name>
<dbReference type="Proteomes" id="UP000228621">
    <property type="component" value="Unassembled WGS sequence"/>
</dbReference>
<protein>
    <submittedName>
        <fullName evidence="1">Uncharacterized protein</fullName>
    </submittedName>
</protein>
<gene>
    <name evidence="1" type="ORF">CEX98_15140</name>
</gene>